<dbReference type="Proteomes" id="UP000887580">
    <property type="component" value="Unplaced"/>
</dbReference>
<name>A0AC35EW75_9BILA</name>
<evidence type="ECO:0000313" key="2">
    <source>
        <dbReference type="WBParaSite" id="PS1159_v2.g11337.t1"/>
    </source>
</evidence>
<reference evidence="2" key="1">
    <citation type="submission" date="2022-11" db="UniProtKB">
        <authorList>
            <consortium name="WormBaseParasite"/>
        </authorList>
    </citation>
    <scope>IDENTIFICATION</scope>
</reference>
<organism evidence="1 2">
    <name type="scientific">Panagrolaimus sp. PS1159</name>
    <dbReference type="NCBI Taxonomy" id="55785"/>
    <lineage>
        <taxon>Eukaryota</taxon>
        <taxon>Metazoa</taxon>
        <taxon>Ecdysozoa</taxon>
        <taxon>Nematoda</taxon>
        <taxon>Chromadorea</taxon>
        <taxon>Rhabditida</taxon>
        <taxon>Tylenchina</taxon>
        <taxon>Panagrolaimomorpha</taxon>
        <taxon>Panagrolaimoidea</taxon>
        <taxon>Panagrolaimidae</taxon>
        <taxon>Panagrolaimus</taxon>
    </lineage>
</organism>
<accession>A0AC35EW75</accession>
<protein>
    <submittedName>
        <fullName evidence="2">Uncharacterized protein</fullName>
    </submittedName>
</protein>
<evidence type="ECO:0000313" key="1">
    <source>
        <dbReference type="Proteomes" id="UP000887580"/>
    </source>
</evidence>
<sequence>MEEIVENLPKLKSLLYTFLIDSSDISIETTQNLINIDHFKTLTEIDISGIPEIFDFYKFVNFMNASF</sequence>
<dbReference type="WBParaSite" id="PS1159_v2.g11337.t1">
    <property type="protein sequence ID" value="PS1159_v2.g11337.t1"/>
    <property type="gene ID" value="PS1159_v2.g11337"/>
</dbReference>
<proteinExistence type="predicted"/>